<keyword evidence="1" id="KW-0238">DNA-binding</keyword>
<reference evidence="4 6" key="1">
    <citation type="submission" date="2019-11" db="EMBL/GenBank/DDBJ databases">
        <title>Eggerthellaceae novel genus isolated from the rectal contents of marmort.</title>
        <authorList>
            <person name="Zhang G."/>
        </authorList>
    </citation>
    <scope>NUCLEOTIDE SEQUENCE [LARGE SCALE GENOMIC DNA]</scope>
    <source>
        <strain evidence="6">zg-886</strain>
        <strain evidence="4">Zg-886</strain>
    </source>
</reference>
<name>A0A9E6SUU6_9ACTN</name>
<dbReference type="CDD" id="cd00093">
    <property type="entry name" value="HTH_XRE"/>
    <property type="match status" value="1"/>
</dbReference>
<keyword evidence="6" id="KW-1185">Reference proteome</keyword>
<dbReference type="Proteomes" id="UP000671910">
    <property type="component" value="Chromosome"/>
</dbReference>
<dbReference type="EMBL" id="WPCR01000012">
    <property type="protein sequence ID" value="NHM14802.1"/>
    <property type="molecule type" value="Genomic_DNA"/>
</dbReference>
<accession>A0A9E6SUU6</accession>
<evidence type="ECO:0000313" key="5">
    <source>
        <dbReference type="EMBL" id="QTU84789.1"/>
    </source>
</evidence>
<sequence length="120" mass="13525">MTACIEEGGGSKEELQALQEAVRASPWMAPPETLEDYRTYLGRNVIRLRFEASYTKTHLADLLHVSRPFIDRIENGSANPRLSCLHGLSLAFDTTIDELLAPPPKKHESYRRSPLGLYVE</sequence>
<dbReference type="RefSeq" id="WP_165058173.1">
    <property type="nucleotide sequence ID" value="NZ_CP072829.1"/>
</dbReference>
<organism evidence="5 7">
    <name type="scientific">Xiamenia xianingshaonis</name>
    <dbReference type="NCBI Taxonomy" id="2682776"/>
    <lineage>
        <taxon>Bacteria</taxon>
        <taxon>Bacillati</taxon>
        <taxon>Actinomycetota</taxon>
        <taxon>Coriobacteriia</taxon>
        <taxon>Eggerthellales</taxon>
        <taxon>Eggerthellaceae</taxon>
        <taxon>Xiamenia</taxon>
    </lineage>
</organism>
<feature type="region of interest" description="Disordered" evidence="2">
    <location>
        <begin position="101"/>
        <end position="120"/>
    </location>
</feature>
<evidence type="ECO:0000313" key="6">
    <source>
        <dbReference type="Proteomes" id="UP000636394"/>
    </source>
</evidence>
<evidence type="ECO:0000259" key="3">
    <source>
        <dbReference type="PROSITE" id="PS50943"/>
    </source>
</evidence>
<dbReference type="Gene3D" id="1.10.260.40">
    <property type="entry name" value="lambda repressor-like DNA-binding domains"/>
    <property type="match status" value="1"/>
</dbReference>
<dbReference type="InterPro" id="IPR010982">
    <property type="entry name" value="Lambda_DNA-bd_dom_sf"/>
</dbReference>
<dbReference type="SMART" id="SM00530">
    <property type="entry name" value="HTH_XRE"/>
    <property type="match status" value="1"/>
</dbReference>
<dbReference type="InterPro" id="IPR001387">
    <property type="entry name" value="Cro/C1-type_HTH"/>
</dbReference>
<evidence type="ECO:0000256" key="2">
    <source>
        <dbReference type="SAM" id="MobiDB-lite"/>
    </source>
</evidence>
<dbReference type="Proteomes" id="UP000636394">
    <property type="component" value="Unassembled WGS sequence"/>
</dbReference>
<dbReference type="Pfam" id="PF01381">
    <property type="entry name" value="HTH_3"/>
    <property type="match status" value="1"/>
</dbReference>
<dbReference type="AlphaFoldDB" id="A0A9E6SUU6"/>
<feature type="domain" description="HTH cro/C1-type" evidence="3">
    <location>
        <begin position="45"/>
        <end position="99"/>
    </location>
</feature>
<reference evidence="5" key="2">
    <citation type="submission" date="2021-04" db="EMBL/GenBank/DDBJ databases">
        <title>Novel species in family Eggerthellaceae.</title>
        <authorList>
            <person name="Zhang G."/>
        </authorList>
    </citation>
    <scope>NUCLEOTIDE SEQUENCE</scope>
    <source>
        <strain evidence="5">Zg-886</strain>
    </source>
</reference>
<proteinExistence type="predicted"/>
<evidence type="ECO:0000313" key="7">
    <source>
        <dbReference type="Proteomes" id="UP000671910"/>
    </source>
</evidence>
<gene>
    <name evidence="4" type="ORF">GMI68_08540</name>
    <name evidence="5" type="ORF">J7S26_02395</name>
</gene>
<dbReference type="KEGG" id="ebz:J7S26_02395"/>
<dbReference type="SUPFAM" id="SSF47413">
    <property type="entry name" value="lambda repressor-like DNA-binding domains"/>
    <property type="match status" value="1"/>
</dbReference>
<dbReference type="PANTHER" id="PTHR46558:SF4">
    <property type="entry name" value="DNA-BIDING PHAGE PROTEIN"/>
    <property type="match status" value="1"/>
</dbReference>
<evidence type="ECO:0000313" key="4">
    <source>
        <dbReference type="EMBL" id="NHM14802.1"/>
    </source>
</evidence>
<dbReference type="PROSITE" id="PS50943">
    <property type="entry name" value="HTH_CROC1"/>
    <property type="match status" value="1"/>
</dbReference>
<dbReference type="EMBL" id="CP072829">
    <property type="protein sequence ID" value="QTU84789.1"/>
    <property type="molecule type" value="Genomic_DNA"/>
</dbReference>
<dbReference type="GO" id="GO:0003677">
    <property type="term" value="F:DNA binding"/>
    <property type="evidence" value="ECO:0007669"/>
    <property type="project" value="UniProtKB-KW"/>
</dbReference>
<evidence type="ECO:0000256" key="1">
    <source>
        <dbReference type="ARBA" id="ARBA00023125"/>
    </source>
</evidence>
<protein>
    <submittedName>
        <fullName evidence="4">Helix-turn-helix domain-containing protein</fullName>
    </submittedName>
    <submittedName>
        <fullName evidence="5">Helix-turn-helix transcriptional regulator</fullName>
    </submittedName>
</protein>
<dbReference type="PANTHER" id="PTHR46558">
    <property type="entry name" value="TRACRIPTIONAL REGULATORY PROTEIN-RELATED-RELATED"/>
    <property type="match status" value="1"/>
</dbReference>